<name>A0AAN5I9B7_9BILA</name>
<comment type="caution">
    <text evidence="1">The sequence shown here is derived from an EMBL/GenBank/DDBJ whole genome shotgun (WGS) entry which is preliminary data.</text>
</comment>
<dbReference type="Proteomes" id="UP001328107">
    <property type="component" value="Unassembled WGS sequence"/>
</dbReference>
<keyword evidence="2" id="KW-1185">Reference proteome</keyword>
<reference evidence="2" key="1">
    <citation type="submission" date="2022-10" db="EMBL/GenBank/DDBJ databases">
        <title>Genome assembly of Pristionchus species.</title>
        <authorList>
            <person name="Yoshida K."/>
            <person name="Sommer R.J."/>
        </authorList>
    </citation>
    <scope>NUCLEOTIDE SEQUENCE [LARGE SCALE GENOMIC DNA]</scope>
    <source>
        <strain evidence="2">RS5460</strain>
    </source>
</reference>
<protein>
    <submittedName>
        <fullName evidence="1">Uncharacterized protein</fullName>
    </submittedName>
</protein>
<evidence type="ECO:0000313" key="1">
    <source>
        <dbReference type="EMBL" id="GMR56279.1"/>
    </source>
</evidence>
<proteinExistence type="predicted"/>
<feature type="non-terminal residue" evidence="1">
    <location>
        <position position="72"/>
    </location>
</feature>
<feature type="non-terminal residue" evidence="1">
    <location>
        <position position="1"/>
    </location>
</feature>
<organism evidence="1 2">
    <name type="scientific">Pristionchus mayeri</name>
    <dbReference type="NCBI Taxonomy" id="1317129"/>
    <lineage>
        <taxon>Eukaryota</taxon>
        <taxon>Metazoa</taxon>
        <taxon>Ecdysozoa</taxon>
        <taxon>Nematoda</taxon>
        <taxon>Chromadorea</taxon>
        <taxon>Rhabditida</taxon>
        <taxon>Rhabditina</taxon>
        <taxon>Diplogasteromorpha</taxon>
        <taxon>Diplogasteroidea</taxon>
        <taxon>Neodiplogasteridae</taxon>
        <taxon>Pristionchus</taxon>
    </lineage>
</organism>
<evidence type="ECO:0000313" key="2">
    <source>
        <dbReference type="Proteomes" id="UP001328107"/>
    </source>
</evidence>
<dbReference type="EMBL" id="BTRK01000005">
    <property type="protein sequence ID" value="GMR56279.1"/>
    <property type="molecule type" value="Genomic_DNA"/>
</dbReference>
<accession>A0AAN5I9B7</accession>
<gene>
    <name evidence="1" type="ORF">PMAYCL1PPCAC_26474</name>
</gene>
<dbReference type="AlphaFoldDB" id="A0AAN5I9B7"/>
<sequence length="72" mass="8665">SLFVSSLSILIRTSFFFLQLIRQIDHTLLGLLSSLQQLLVFSLRLLEFLLQFVDHWRNIFLYEVRILFRHLS</sequence>